<proteinExistence type="predicted"/>
<feature type="region of interest" description="Disordered" evidence="1">
    <location>
        <begin position="378"/>
        <end position="416"/>
    </location>
</feature>
<evidence type="ECO:0000313" key="3">
    <source>
        <dbReference type="EMBL" id="KAE9457526.1"/>
    </source>
</evidence>
<name>A0A6A4LAH1_9ERIC</name>
<dbReference type="PANTHER" id="PTHR46033:SF80">
    <property type="entry name" value="PROTEIN MAIN-LIKE 2-LIKE"/>
    <property type="match status" value="1"/>
</dbReference>
<dbReference type="PANTHER" id="PTHR46033">
    <property type="entry name" value="PROTEIN MAIN-LIKE 2"/>
    <property type="match status" value="1"/>
</dbReference>
<feature type="non-terminal residue" evidence="3">
    <location>
        <position position="1"/>
    </location>
</feature>
<feature type="compositionally biased region" description="Polar residues" evidence="1">
    <location>
        <begin position="400"/>
        <end position="416"/>
    </location>
</feature>
<feature type="domain" description="Aminotransferase-like plant mobile" evidence="2">
    <location>
        <begin position="2"/>
        <end position="176"/>
    </location>
</feature>
<dbReference type="GO" id="GO:0010073">
    <property type="term" value="P:meristem maintenance"/>
    <property type="evidence" value="ECO:0007669"/>
    <property type="project" value="InterPro"/>
</dbReference>
<dbReference type="AlphaFoldDB" id="A0A6A4LAH1"/>
<dbReference type="Pfam" id="PF10536">
    <property type="entry name" value="PMD"/>
    <property type="match status" value="1"/>
</dbReference>
<comment type="caution">
    <text evidence="3">The sequence shown here is derived from an EMBL/GenBank/DDBJ whole genome shotgun (WGS) entry which is preliminary data.</text>
</comment>
<keyword evidence="4" id="KW-1185">Reference proteome</keyword>
<dbReference type="Proteomes" id="UP000428333">
    <property type="component" value="Linkage Group LG06"/>
</dbReference>
<dbReference type="InterPro" id="IPR019557">
    <property type="entry name" value="AminoTfrase-like_pln_mobile"/>
</dbReference>
<dbReference type="InterPro" id="IPR044824">
    <property type="entry name" value="MAIN-like"/>
</dbReference>
<accession>A0A6A4LAH1</accession>
<organism evidence="3 4">
    <name type="scientific">Rhododendron williamsianum</name>
    <dbReference type="NCBI Taxonomy" id="262921"/>
    <lineage>
        <taxon>Eukaryota</taxon>
        <taxon>Viridiplantae</taxon>
        <taxon>Streptophyta</taxon>
        <taxon>Embryophyta</taxon>
        <taxon>Tracheophyta</taxon>
        <taxon>Spermatophyta</taxon>
        <taxon>Magnoliopsida</taxon>
        <taxon>eudicotyledons</taxon>
        <taxon>Gunneridae</taxon>
        <taxon>Pentapetalae</taxon>
        <taxon>asterids</taxon>
        <taxon>Ericales</taxon>
        <taxon>Ericaceae</taxon>
        <taxon>Ericoideae</taxon>
        <taxon>Rhodoreae</taxon>
        <taxon>Rhododendron</taxon>
    </lineage>
</organism>
<dbReference type="OrthoDB" id="1572276at2759"/>
<evidence type="ECO:0000256" key="1">
    <source>
        <dbReference type="SAM" id="MobiDB-lite"/>
    </source>
</evidence>
<reference evidence="3 4" key="1">
    <citation type="journal article" date="2019" name="Genome Biol. Evol.">
        <title>The Rhododendron genome and chromosomal organization provide insight into shared whole-genome duplications across the heath family (Ericaceae).</title>
        <authorList>
            <person name="Soza V.L."/>
            <person name="Lindsley D."/>
            <person name="Waalkes A."/>
            <person name="Ramage E."/>
            <person name="Patwardhan R.P."/>
            <person name="Burton J.N."/>
            <person name="Adey A."/>
            <person name="Kumar A."/>
            <person name="Qiu R."/>
            <person name="Shendure J."/>
            <person name="Hall B."/>
        </authorList>
    </citation>
    <scope>NUCLEOTIDE SEQUENCE [LARGE SCALE GENOMIC DNA]</scope>
    <source>
        <strain evidence="3">RSF 1966-606</strain>
    </source>
</reference>
<dbReference type="EMBL" id="QEFC01001486">
    <property type="protein sequence ID" value="KAE9457526.1"/>
    <property type="molecule type" value="Genomic_DNA"/>
</dbReference>
<evidence type="ECO:0000259" key="2">
    <source>
        <dbReference type="Pfam" id="PF10536"/>
    </source>
</evidence>
<gene>
    <name evidence="3" type="ORF">C3L33_10569</name>
</gene>
<protein>
    <recommendedName>
        <fullName evidence="2">Aminotransferase-like plant mobile domain-containing protein</fullName>
    </recommendedName>
</protein>
<evidence type="ECO:0000313" key="4">
    <source>
        <dbReference type="Proteomes" id="UP000428333"/>
    </source>
</evidence>
<sequence>MDTHSFAWAWGENGLSLKDTFILTRLPLRGANILDLAKLSREDRENVEGLRRLHRLAQNGPIFTAQSARKPAAANTKKTSLGSWLRYFYKDLQPARTVAPGVARDFVTGPHYGQRLYMAGFFAYFLSYYVLPDYPIDGLSHAVFPFVMLLARGQSVALAPLFLGSLYRQLDLVQADYASVGPAISRGVWQGTGNNASWNEVCDVEANFTPRPYNITSPDVMGVGLCLLPAASSLNAASGGDSVARTVVNSTLITLLGWLPFLNNEAAGAVVYRPDRFARQLRFNQGVPGLAPPMPSFAESQLRFMATQLTPILMQLGDLPIPARDRVTGYTRAVVQEASTVRVRDTSLRAITDVRAADWRGPHSQWAVINVAPLNREFPTMTPPPPQTAQMRTSARVTRGRTQPATPAESSQPSSS</sequence>